<accession>A0A7W7QH89</accession>
<dbReference type="EMBL" id="JACHJP010000001">
    <property type="protein sequence ID" value="MBB4913354.1"/>
    <property type="molecule type" value="Genomic_DNA"/>
</dbReference>
<comment type="caution">
    <text evidence="1">The sequence shown here is derived from an EMBL/GenBank/DDBJ whole genome shotgun (WGS) entry which is preliminary data.</text>
</comment>
<evidence type="ECO:0000313" key="2">
    <source>
        <dbReference type="Proteomes" id="UP000552644"/>
    </source>
</evidence>
<dbReference type="RefSeq" id="WP_184712141.1">
    <property type="nucleotide sequence ID" value="NZ_JACHJP010000001.1"/>
</dbReference>
<dbReference type="AlphaFoldDB" id="A0A7W7QH89"/>
<name>A0A7W7QH89_9ACTN</name>
<dbReference type="Proteomes" id="UP000552644">
    <property type="component" value="Unassembled WGS sequence"/>
</dbReference>
<proteinExistence type="predicted"/>
<protein>
    <submittedName>
        <fullName evidence="1">Uncharacterized protein</fullName>
    </submittedName>
</protein>
<organism evidence="1 2">
    <name type="scientific">Streptosporangium saharense</name>
    <dbReference type="NCBI Taxonomy" id="1706840"/>
    <lineage>
        <taxon>Bacteria</taxon>
        <taxon>Bacillati</taxon>
        <taxon>Actinomycetota</taxon>
        <taxon>Actinomycetes</taxon>
        <taxon>Streptosporangiales</taxon>
        <taxon>Streptosporangiaceae</taxon>
        <taxon>Streptosporangium</taxon>
    </lineage>
</organism>
<reference evidence="1 2" key="1">
    <citation type="submission" date="2020-08" db="EMBL/GenBank/DDBJ databases">
        <title>Genomic Encyclopedia of Type Strains, Phase III (KMG-III): the genomes of soil and plant-associated and newly described type strains.</title>
        <authorList>
            <person name="Whitman W."/>
        </authorList>
    </citation>
    <scope>NUCLEOTIDE SEQUENCE [LARGE SCALE GENOMIC DNA]</scope>
    <source>
        <strain evidence="1 2">CECT 8840</strain>
    </source>
</reference>
<sequence>MNVREPDWAYVARSLLRVLIVSMTLFVALYAAEGALATFVDLDDKRLAQVYGTAARITNPDKRLSTGYSDGGGLLGTTYTLTGEPRRADHDQPWREYEITKDLFGVIRAPSLSGPSGRLGDAITAVDANPGEDKTLTEASRKTIDALPQTLEAVAVVEFTHPMTTEQLVAFNRRHRLCGGTGVSYVYAPSYYDDSDPIPLTNAIVWNRGMTAEGDPTYQCETEPEAALAEFRRWTRKLHETDDLSQFGLTPHRLTETAKEGTVHALLLDHWKLSALKPLLNTPETRTITLTDTTFNLGTPK</sequence>
<gene>
    <name evidence="1" type="ORF">FHS44_000426</name>
</gene>
<evidence type="ECO:0000313" key="1">
    <source>
        <dbReference type="EMBL" id="MBB4913354.1"/>
    </source>
</evidence>
<keyword evidence="2" id="KW-1185">Reference proteome</keyword>